<dbReference type="AlphaFoldDB" id="A0A9X4AMA0"/>
<organism evidence="2 3">
    <name type="scientific">Terrihalobacillus insolitus</name>
    <dbReference type="NCBI Taxonomy" id="2950438"/>
    <lineage>
        <taxon>Bacteria</taxon>
        <taxon>Bacillati</taxon>
        <taxon>Bacillota</taxon>
        <taxon>Bacilli</taxon>
        <taxon>Bacillales</taxon>
        <taxon>Bacillaceae</taxon>
        <taxon>Terrihalobacillus</taxon>
    </lineage>
</organism>
<dbReference type="EMBL" id="JAMQKB010000011">
    <property type="protein sequence ID" value="MDC3425197.1"/>
    <property type="molecule type" value="Genomic_DNA"/>
</dbReference>
<gene>
    <name evidence="2" type="ORF">NC797_11850</name>
</gene>
<keyword evidence="3" id="KW-1185">Reference proteome</keyword>
<proteinExistence type="predicted"/>
<protein>
    <submittedName>
        <fullName evidence="2">YppG family protein</fullName>
    </submittedName>
</protein>
<evidence type="ECO:0000313" key="2">
    <source>
        <dbReference type="EMBL" id="MDC3425197.1"/>
    </source>
</evidence>
<dbReference type="InterPro" id="IPR025555">
    <property type="entry name" value="YppG"/>
</dbReference>
<name>A0A9X4AMA0_9BACI</name>
<dbReference type="Proteomes" id="UP001145050">
    <property type="component" value="Unassembled WGS sequence"/>
</dbReference>
<evidence type="ECO:0000256" key="1">
    <source>
        <dbReference type="SAM" id="MobiDB-lite"/>
    </source>
</evidence>
<feature type="region of interest" description="Disordered" evidence="1">
    <location>
        <begin position="23"/>
        <end position="66"/>
    </location>
</feature>
<accession>A0A9X4AMA0</accession>
<dbReference type="RefSeq" id="WP_272436996.1">
    <property type="nucleotide sequence ID" value="NZ_JAMQKB010000011.1"/>
</dbReference>
<dbReference type="Pfam" id="PF14179">
    <property type="entry name" value="YppG"/>
    <property type="match status" value="1"/>
</dbReference>
<evidence type="ECO:0000313" key="3">
    <source>
        <dbReference type="Proteomes" id="UP001145050"/>
    </source>
</evidence>
<reference evidence="2" key="1">
    <citation type="submission" date="2022-06" db="EMBL/GenBank/DDBJ databases">
        <title>Aquibacillus sp. a new bacterium isolated from soil saline samples.</title>
        <authorList>
            <person name="Galisteo C."/>
            <person name="De La Haba R."/>
            <person name="Sanchez-Porro C."/>
            <person name="Ventosa A."/>
        </authorList>
    </citation>
    <scope>NUCLEOTIDE SEQUENCE</scope>
    <source>
        <strain evidence="2">3ASR75-11</strain>
    </source>
</reference>
<sequence>MNRQNPSHQPFYPYQSHIQYSPPIHQHHRRRPSPGIIPPYGVAQSNGNPFMQGPFPAKGGAPPNKAVPSQNGMQPYYSNASFNHSPTIPVTPFQKYSKPSQPSYLSNYGTPGMGPKNNGWMDQWIPYQSAPFPQQGNMPKGFMNYFHDEDGQLDIDKMLSTFGKVADTVKQVSPMVKGLGTFIKPK</sequence>
<comment type="caution">
    <text evidence="2">The sequence shown here is derived from an EMBL/GenBank/DDBJ whole genome shotgun (WGS) entry which is preliminary data.</text>
</comment>